<dbReference type="OrthoDB" id="112006at2759"/>
<sequence>MKPIGTTSAVSSDAFEEYSDARGADNPHVEHETRWNIRLGLSEDLYFDPSDQVAMEQQDELQLILRFQSELVESNEQLALRAPIASSVFDTSVEATPPSPSKPKIMHICGSTFKGNEVYPRYVIRTEELLNEFTCSNDINVSVIVSVLEGKHLYFLQEKSDWQRRHDNESMSYSEAKRSMRVESSCKLIQLELSTKL</sequence>
<comment type="caution">
    <text evidence="1">The sequence shown here is derived from an EMBL/GenBank/DDBJ whole genome shotgun (WGS) entry which is preliminary data.</text>
</comment>
<dbReference type="EMBL" id="NBNE01000203">
    <property type="protein sequence ID" value="OWZ21641.1"/>
    <property type="molecule type" value="Genomic_DNA"/>
</dbReference>
<accession>A0A225WVJ8</accession>
<organism evidence="1 2">
    <name type="scientific">Phytophthora megakarya</name>
    <dbReference type="NCBI Taxonomy" id="4795"/>
    <lineage>
        <taxon>Eukaryota</taxon>
        <taxon>Sar</taxon>
        <taxon>Stramenopiles</taxon>
        <taxon>Oomycota</taxon>
        <taxon>Peronosporomycetes</taxon>
        <taxon>Peronosporales</taxon>
        <taxon>Peronosporaceae</taxon>
        <taxon>Phytophthora</taxon>
    </lineage>
</organism>
<evidence type="ECO:0000313" key="2">
    <source>
        <dbReference type="Proteomes" id="UP000198211"/>
    </source>
</evidence>
<dbReference type="Proteomes" id="UP000198211">
    <property type="component" value="Unassembled WGS sequence"/>
</dbReference>
<protein>
    <submittedName>
        <fullName evidence="1">Uncharacterized protein</fullName>
    </submittedName>
</protein>
<evidence type="ECO:0000313" key="1">
    <source>
        <dbReference type="EMBL" id="OWZ21641.1"/>
    </source>
</evidence>
<name>A0A225WVJ8_9STRA</name>
<keyword evidence="2" id="KW-1185">Reference proteome</keyword>
<reference evidence="2" key="1">
    <citation type="submission" date="2017-03" db="EMBL/GenBank/DDBJ databases">
        <title>Phytopthora megakarya and P. palmivora, two closely related causual agents of cacao black pod achieved similar genome size and gene model numbers by different mechanisms.</title>
        <authorList>
            <person name="Ali S."/>
            <person name="Shao J."/>
            <person name="Larry D.J."/>
            <person name="Kronmiller B."/>
            <person name="Shen D."/>
            <person name="Strem M.D."/>
            <person name="Melnick R.L."/>
            <person name="Guiltinan M.J."/>
            <person name="Tyler B.M."/>
            <person name="Meinhardt L.W."/>
            <person name="Bailey B.A."/>
        </authorList>
    </citation>
    <scope>NUCLEOTIDE SEQUENCE [LARGE SCALE GENOMIC DNA]</scope>
    <source>
        <strain evidence="2">zdho120</strain>
    </source>
</reference>
<gene>
    <name evidence="1" type="ORF">PHMEG_0003781</name>
</gene>
<proteinExistence type="predicted"/>
<dbReference type="AlphaFoldDB" id="A0A225WVJ8"/>